<gene>
    <name evidence="1" type="ORF">J437_LFUL016573</name>
</gene>
<sequence length="80" mass="9162">MIAETLNIPKTIVHELLTDKFDMRKECTKLVPKLLTDDQKNPVTIQKKSVATELLERPDPPTVRTWLRLTSFSSRGSRPS</sequence>
<protein>
    <submittedName>
        <fullName evidence="1">Uncharacterized protein</fullName>
    </submittedName>
</protein>
<name>A0A8K0KQP9_LADFU</name>
<proteinExistence type="predicted"/>
<evidence type="ECO:0000313" key="2">
    <source>
        <dbReference type="Proteomes" id="UP000792457"/>
    </source>
</evidence>
<evidence type="ECO:0000313" key="1">
    <source>
        <dbReference type="EMBL" id="KAG8238694.1"/>
    </source>
</evidence>
<dbReference type="AlphaFoldDB" id="A0A8K0KQP9"/>
<dbReference type="EMBL" id="KZ309417">
    <property type="protein sequence ID" value="KAG8238694.1"/>
    <property type="molecule type" value="Genomic_DNA"/>
</dbReference>
<reference evidence="1" key="1">
    <citation type="submission" date="2013-04" db="EMBL/GenBank/DDBJ databases">
        <authorList>
            <person name="Qu J."/>
            <person name="Murali S.C."/>
            <person name="Bandaranaike D."/>
            <person name="Bellair M."/>
            <person name="Blankenburg K."/>
            <person name="Chao H."/>
            <person name="Dinh H."/>
            <person name="Doddapaneni H."/>
            <person name="Downs B."/>
            <person name="Dugan-Rocha S."/>
            <person name="Elkadiri S."/>
            <person name="Gnanaolivu R.D."/>
            <person name="Hernandez B."/>
            <person name="Javaid M."/>
            <person name="Jayaseelan J.C."/>
            <person name="Lee S."/>
            <person name="Li M."/>
            <person name="Ming W."/>
            <person name="Munidasa M."/>
            <person name="Muniz J."/>
            <person name="Nguyen L."/>
            <person name="Ongeri F."/>
            <person name="Osuji N."/>
            <person name="Pu L.-L."/>
            <person name="Puazo M."/>
            <person name="Qu C."/>
            <person name="Quiroz J."/>
            <person name="Raj R."/>
            <person name="Weissenberger G."/>
            <person name="Xin Y."/>
            <person name="Zou X."/>
            <person name="Han Y."/>
            <person name="Richards S."/>
            <person name="Worley K."/>
            <person name="Muzny D."/>
            <person name="Gibbs R."/>
        </authorList>
    </citation>
    <scope>NUCLEOTIDE SEQUENCE</scope>
    <source>
        <strain evidence="1">Sampled in the wild</strain>
    </source>
</reference>
<organism evidence="1 2">
    <name type="scientific">Ladona fulva</name>
    <name type="common">Scarce chaser dragonfly</name>
    <name type="synonym">Libellula fulva</name>
    <dbReference type="NCBI Taxonomy" id="123851"/>
    <lineage>
        <taxon>Eukaryota</taxon>
        <taxon>Metazoa</taxon>
        <taxon>Ecdysozoa</taxon>
        <taxon>Arthropoda</taxon>
        <taxon>Hexapoda</taxon>
        <taxon>Insecta</taxon>
        <taxon>Pterygota</taxon>
        <taxon>Palaeoptera</taxon>
        <taxon>Odonata</taxon>
        <taxon>Epiprocta</taxon>
        <taxon>Anisoptera</taxon>
        <taxon>Libelluloidea</taxon>
        <taxon>Libellulidae</taxon>
        <taxon>Ladona</taxon>
    </lineage>
</organism>
<reference evidence="1" key="2">
    <citation type="submission" date="2017-10" db="EMBL/GenBank/DDBJ databases">
        <title>Ladona fulva Genome sequencing and assembly.</title>
        <authorList>
            <person name="Murali S."/>
            <person name="Richards S."/>
            <person name="Bandaranaike D."/>
            <person name="Bellair M."/>
            <person name="Blankenburg K."/>
            <person name="Chao H."/>
            <person name="Dinh H."/>
            <person name="Doddapaneni H."/>
            <person name="Dugan-Rocha S."/>
            <person name="Elkadiri S."/>
            <person name="Gnanaolivu R."/>
            <person name="Hernandez B."/>
            <person name="Skinner E."/>
            <person name="Javaid M."/>
            <person name="Lee S."/>
            <person name="Li M."/>
            <person name="Ming W."/>
            <person name="Munidasa M."/>
            <person name="Muniz J."/>
            <person name="Nguyen L."/>
            <person name="Hughes D."/>
            <person name="Osuji N."/>
            <person name="Pu L.-L."/>
            <person name="Puazo M."/>
            <person name="Qu C."/>
            <person name="Quiroz J."/>
            <person name="Raj R."/>
            <person name="Weissenberger G."/>
            <person name="Xin Y."/>
            <person name="Zou X."/>
            <person name="Han Y."/>
            <person name="Worley K."/>
            <person name="Muzny D."/>
            <person name="Gibbs R."/>
        </authorList>
    </citation>
    <scope>NUCLEOTIDE SEQUENCE</scope>
    <source>
        <strain evidence="1">Sampled in the wild</strain>
    </source>
</reference>
<comment type="caution">
    <text evidence="1">The sequence shown here is derived from an EMBL/GenBank/DDBJ whole genome shotgun (WGS) entry which is preliminary data.</text>
</comment>
<keyword evidence="2" id="KW-1185">Reference proteome</keyword>
<dbReference type="OrthoDB" id="6614126at2759"/>
<dbReference type="Proteomes" id="UP000792457">
    <property type="component" value="Unassembled WGS sequence"/>
</dbReference>
<accession>A0A8K0KQP9</accession>